<accession>A0A8S5MM21</accession>
<protein>
    <submittedName>
        <fullName evidence="1">Uncharacterized protein</fullName>
    </submittedName>
</protein>
<organism evidence="1">
    <name type="scientific">Caudovirales sp. ct1Jx6</name>
    <dbReference type="NCBI Taxonomy" id="2826765"/>
    <lineage>
        <taxon>Viruses</taxon>
        <taxon>Duplodnaviria</taxon>
        <taxon>Heunggongvirae</taxon>
        <taxon>Uroviricota</taxon>
        <taxon>Caudoviricetes</taxon>
    </lineage>
</organism>
<sequence>MGSLGYYSGQVPICDRKRLHIQWSLLPHGSNEQMR</sequence>
<reference evidence="1" key="1">
    <citation type="journal article" date="2021" name="Proc. Natl. Acad. Sci. U.S.A.">
        <title>A Catalog of Tens of Thousands of Viruses from Human Metagenomes Reveals Hidden Associations with Chronic Diseases.</title>
        <authorList>
            <person name="Tisza M.J."/>
            <person name="Buck C.B."/>
        </authorList>
    </citation>
    <scope>NUCLEOTIDE SEQUENCE</scope>
    <source>
        <strain evidence="1">Ct1Jx6</strain>
    </source>
</reference>
<name>A0A8S5MM21_9CAUD</name>
<dbReference type="EMBL" id="BK014927">
    <property type="protein sequence ID" value="DAD83087.1"/>
    <property type="molecule type" value="Genomic_DNA"/>
</dbReference>
<evidence type="ECO:0000313" key="1">
    <source>
        <dbReference type="EMBL" id="DAD83087.1"/>
    </source>
</evidence>
<proteinExistence type="predicted"/>